<evidence type="ECO:0000313" key="3">
    <source>
        <dbReference type="Proteomes" id="UP000254869"/>
    </source>
</evidence>
<dbReference type="AlphaFoldDB" id="A0A370HPW2"/>
<gene>
    <name evidence="2" type="ORF">DFR76_11637</name>
</gene>
<dbReference type="STRING" id="1210086.GCA_001613105_06290"/>
<dbReference type="EMBL" id="QQBC01000016">
    <property type="protein sequence ID" value="RDI60305.1"/>
    <property type="molecule type" value="Genomic_DNA"/>
</dbReference>
<feature type="region of interest" description="Disordered" evidence="1">
    <location>
        <begin position="1"/>
        <end position="65"/>
    </location>
</feature>
<evidence type="ECO:0000256" key="1">
    <source>
        <dbReference type="SAM" id="MobiDB-lite"/>
    </source>
</evidence>
<name>A0A370HPW2_9NOCA</name>
<keyword evidence="3" id="KW-1185">Reference proteome</keyword>
<accession>A0A370HPW2</accession>
<organism evidence="2 3">
    <name type="scientific">Nocardia pseudobrasiliensis</name>
    <dbReference type="NCBI Taxonomy" id="45979"/>
    <lineage>
        <taxon>Bacteria</taxon>
        <taxon>Bacillati</taxon>
        <taxon>Actinomycetota</taxon>
        <taxon>Actinomycetes</taxon>
        <taxon>Mycobacteriales</taxon>
        <taxon>Nocardiaceae</taxon>
        <taxon>Nocardia</taxon>
    </lineage>
</organism>
<feature type="compositionally biased region" description="Low complexity" evidence="1">
    <location>
        <begin position="23"/>
        <end position="36"/>
    </location>
</feature>
<protein>
    <submittedName>
        <fullName evidence="2">Uncharacterized protein</fullName>
    </submittedName>
</protein>
<dbReference type="Proteomes" id="UP000254869">
    <property type="component" value="Unassembled WGS sequence"/>
</dbReference>
<comment type="caution">
    <text evidence="2">The sequence shown here is derived from an EMBL/GenBank/DDBJ whole genome shotgun (WGS) entry which is preliminary data.</text>
</comment>
<proteinExistence type="predicted"/>
<reference evidence="2 3" key="1">
    <citation type="submission" date="2018-07" db="EMBL/GenBank/DDBJ databases">
        <title>Genomic Encyclopedia of Type Strains, Phase IV (KMG-IV): sequencing the most valuable type-strain genomes for metagenomic binning, comparative biology and taxonomic classification.</title>
        <authorList>
            <person name="Goeker M."/>
        </authorList>
    </citation>
    <scope>NUCLEOTIDE SEQUENCE [LARGE SCALE GENOMIC DNA]</scope>
    <source>
        <strain evidence="2 3">DSM 44290</strain>
    </source>
</reference>
<evidence type="ECO:0000313" key="2">
    <source>
        <dbReference type="EMBL" id="RDI60305.1"/>
    </source>
</evidence>
<sequence>MEDDTGVNDEPSPSPSLFSHPDAPVTTGPAAAGATASHPLFSSAVVPTPKTPDEATDIAAGGGDH</sequence>